<feature type="non-terminal residue" evidence="1">
    <location>
        <position position="1"/>
    </location>
</feature>
<gene>
    <name evidence="1" type="ORF">DHETER_LOCUS8961</name>
</gene>
<evidence type="ECO:0000313" key="2">
    <source>
        <dbReference type="Proteomes" id="UP000789702"/>
    </source>
</evidence>
<protein>
    <submittedName>
        <fullName evidence="1">14922_t:CDS:1</fullName>
    </submittedName>
</protein>
<comment type="caution">
    <text evidence="1">The sequence shown here is derived from an EMBL/GenBank/DDBJ whole genome shotgun (WGS) entry which is preliminary data.</text>
</comment>
<dbReference type="Proteomes" id="UP000789702">
    <property type="component" value="Unassembled WGS sequence"/>
</dbReference>
<organism evidence="1 2">
    <name type="scientific">Dentiscutata heterogama</name>
    <dbReference type="NCBI Taxonomy" id="1316150"/>
    <lineage>
        <taxon>Eukaryota</taxon>
        <taxon>Fungi</taxon>
        <taxon>Fungi incertae sedis</taxon>
        <taxon>Mucoromycota</taxon>
        <taxon>Glomeromycotina</taxon>
        <taxon>Glomeromycetes</taxon>
        <taxon>Diversisporales</taxon>
        <taxon>Gigasporaceae</taxon>
        <taxon>Dentiscutata</taxon>
    </lineage>
</organism>
<proteinExistence type="predicted"/>
<dbReference type="EMBL" id="CAJVPU010014995">
    <property type="protein sequence ID" value="CAG8643704.1"/>
    <property type="molecule type" value="Genomic_DNA"/>
</dbReference>
<reference evidence="1" key="1">
    <citation type="submission" date="2021-06" db="EMBL/GenBank/DDBJ databases">
        <authorList>
            <person name="Kallberg Y."/>
            <person name="Tangrot J."/>
            <person name="Rosling A."/>
        </authorList>
    </citation>
    <scope>NUCLEOTIDE SEQUENCE</scope>
    <source>
        <strain evidence="1">IL203A</strain>
    </source>
</reference>
<keyword evidence="2" id="KW-1185">Reference proteome</keyword>
<sequence length="535" mass="61781">LGDGVSLLLDSSSRKVLLSLRRSLLRKSSRVCVLLVGGLRFCISEGVKTSEGPKAERQKNPKGISVNNISSLKYLSMYVWKSLNCGANFQLTKYCSFQQYQKGWQEIKKQFKNSLNKAKTNDVSLFYVNEKILNFSFDIVSHQSINKINKNNFQNKSKFGINKKLEKAFDFLYDYQVKKHLGNKSVYLNMGRNWALNTIGLCRIICNYRKLQIGACKKKSLDKLLNINLNDEFLPSYFYILPKLHKNPISSHPISPSYSWITIEKLKLPVTASLYTWDISNQLKFFHQISKYLYKQYKGLAMGSLVLPANLYMERILIDAFGPLDNKIFNSVLYIRLYLDDVIAILDDAYSCNFVANRIEACTIPSNFELEGTCANKINFLDLALEIGISLHEDANYNYRYMLVSLYNKPTNVYAYTDTQSFYPYNYCYSWIQGKNIRLIHNSGDLKSYNNALHEFKEVLLKILKYKDNEFINKVDFILPLNNTPERVILVKMLKQVLKIYNCNASVQPNRVLRIALPVRSGQAKIDILNKAKKK</sequence>
<accession>A0ACA9N9M5</accession>
<evidence type="ECO:0000313" key="1">
    <source>
        <dbReference type="EMBL" id="CAG8643704.1"/>
    </source>
</evidence>
<feature type="non-terminal residue" evidence="1">
    <location>
        <position position="535"/>
    </location>
</feature>
<name>A0ACA9N9M5_9GLOM</name>